<dbReference type="OrthoDB" id="346743at2759"/>
<dbReference type="EMBL" id="CAJJDN010000108">
    <property type="protein sequence ID" value="CAD8115249.1"/>
    <property type="molecule type" value="Genomic_DNA"/>
</dbReference>
<accession>A0A8S1QHF4</accession>
<comment type="caution">
    <text evidence="2">The sequence shown here is derived from an EMBL/GenBank/DDBJ whole genome shotgun (WGS) entry which is preliminary data.</text>
</comment>
<evidence type="ECO:0000313" key="2">
    <source>
        <dbReference type="EMBL" id="CAD8115249.1"/>
    </source>
</evidence>
<dbReference type="Pfam" id="PF00078">
    <property type="entry name" value="RVT_1"/>
    <property type="match status" value="1"/>
</dbReference>
<feature type="domain" description="Reverse transcriptase" evidence="1">
    <location>
        <begin position="1"/>
        <end position="261"/>
    </location>
</feature>
<protein>
    <recommendedName>
        <fullName evidence="1">Reverse transcriptase domain-containing protein</fullName>
    </recommendedName>
</protein>
<keyword evidence="3" id="KW-1185">Reference proteome</keyword>
<dbReference type="PROSITE" id="PS50878">
    <property type="entry name" value="RT_POL"/>
    <property type="match status" value="1"/>
</dbReference>
<name>A0A8S1QHF4_9CILI</name>
<dbReference type="Proteomes" id="UP000692954">
    <property type="component" value="Unassembled WGS sequence"/>
</dbReference>
<dbReference type="AlphaFoldDB" id="A0A8S1QHF4"/>
<organism evidence="2 3">
    <name type="scientific">Paramecium sonneborni</name>
    <dbReference type="NCBI Taxonomy" id="65129"/>
    <lineage>
        <taxon>Eukaryota</taxon>
        <taxon>Sar</taxon>
        <taxon>Alveolata</taxon>
        <taxon>Ciliophora</taxon>
        <taxon>Intramacronucleata</taxon>
        <taxon>Oligohymenophorea</taxon>
        <taxon>Peniculida</taxon>
        <taxon>Parameciidae</taxon>
        <taxon>Paramecium</taxon>
    </lineage>
</organism>
<proteinExistence type="predicted"/>
<dbReference type="InterPro" id="IPR000477">
    <property type="entry name" value="RT_dom"/>
</dbReference>
<gene>
    <name evidence="2" type="ORF">PSON_ATCC_30995.1.T1080010</name>
</gene>
<evidence type="ECO:0000259" key="1">
    <source>
        <dbReference type="PROSITE" id="PS50878"/>
    </source>
</evidence>
<sequence length="398" mass="47093">MEDYLIVSSTINISCVQDNEFSTAAYKCLKSYQTSFNINLKQLNYLNCLKKKLQNFRISFNGTTHQFIQKCVWRILNDLQNQQTFNILLVAEKNIHINIFILIEQIRQQKQSGNQCLIFIDFTSAYNTVKRQKLQNSLRIRQILNDIETQFLELIHSKILYYTFPQGSQISSTLSNIYLDEFINGLLQRDQLNFKFLGYADDLVLITDKCNLGTLTVQFMVPKCQQQIQWHTANKIRNEMHTYMQLSNSQQLQIPWQRNQLQRFRFNTYSEFCYQNQLYPIQTAIHLIQYELPPRLFLNRLYIGSYFIYIPASSSFNKEILSNNIIKFKKKMCNKMLRLPSNKADTLLNLFLQNYYATILDSLHNYSSSFIVYIIQLQTQEQDTQNNLPSIKLLSIHI</sequence>
<reference evidence="2" key="1">
    <citation type="submission" date="2021-01" db="EMBL/GenBank/DDBJ databases">
        <authorList>
            <consortium name="Genoscope - CEA"/>
            <person name="William W."/>
        </authorList>
    </citation>
    <scope>NUCLEOTIDE SEQUENCE</scope>
</reference>
<evidence type="ECO:0000313" key="3">
    <source>
        <dbReference type="Proteomes" id="UP000692954"/>
    </source>
</evidence>